<organism evidence="2 3">
    <name type="scientific">Legionella cardiaca</name>
    <dbReference type="NCBI Taxonomy" id="1071983"/>
    <lineage>
        <taxon>Bacteria</taxon>
        <taxon>Pseudomonadati</taxon>
        <taxon>Pseudomonadota</taxon>
        <taxon>Gammaproteobacteria</taxon>
        <taxon>Legionellales</taxon>
        <taxon>Legionellaceae</taxon>
        <taxon>Legionella</taxon>
    </lineage>
</organism>
<gene>
    <name evidence="2" type="primary">icmV</name>
    <name evidence="2" type="ORF">PXX05_11010</name>
</gene>
<keyword evidence="3" id="KW-1185">Reference proteome</keyword>
<dbReference type="EMBL" id="CP119078">
    <property type="protein sequence ID" value="WED42441.1"/>
    <property type="molecule type" value="Genomic_DNA"/>
</dbReference>
<evidence type="ECO:0000313" key="3">
    <source>
        <dbReference type="Proteomes" id="UP001222087"/>
    </source>
</evidence>
<accession>A0ABY8AT03</accession>
<keyword evidence="1" id="KW-0812">Transmembrane</keyword>
<proteinExistence type="predicted"/>
<dbReference type="Proteomes" id="UP001222087">
    <property type="component" value="Chromosome"/>
</dbReference>
<feature type="transmembrane region" description="Helical" evidence="1">
    <location>
        <begin position="105"/>
        <end position="125"/>
    </location>
</feature>
<name>A0ABY8AT03_9GAMM</name>
<evidence type="ECO:0000256" key="1">
    <source>
        <dbReference type="SAM" id="Phobius"/>
    </source>
</evidence>
<evidence type="ECO:0000313" key="2">
    <source>
        <dbReference type="EMBL" id="WED42441.1"/>
    </source>
</evidence>
<feature type="transmembrane region" description="Helical" evidence="1">
    <location>
        <begin position="79"/>
        <end position="99"/>
    </location>
</feature>
<dbReference type="RefSeq" id="WP_275088264.1">
    <property type="nucleotide sequence ID" value="NZ_CP119078.1"/>
</dbReference>
<keyword evidence="1" id="KW-0472">Membrane</keyword>
<keyword evidence="1" id="KW-1133">Transmembrane helix</keyword>
<protein>
    <submittedName>
        <fullName evidence="2">Type IVB secretion system protein IcmV</fullName>
    </submittedName>
</protein>
<dbReference type="NCBIfam" id="NF038219">
    <property type="entry name" value="IcmV_IVB"/>
    <property type="match status" value="1"/>
</dbReference>
<sequence length="152" mass="17871">MKIKKGTRLKGIIKRILNVRAWVDFDRVKAFTIYIATGFQKMFVPQSKTKQGESFDEAVARMNLSEEDLRAKQSSLYRLSILMCVAAVCIFIYALYHLFYGTYRASIVSIVLLLIALVLAFRYHFWYFQIKERKLGCSFNEWYRQGLKGDKR</sequence>
<reference evidence="2 3" key="1">
    <citation type="submission" date="2023-02" db="EMBL/GenBank/DDBJ databases">
        <title>Genome Sequence of L. cardiaca H63T.</title>
        <authorList>
            <person name="Lopez A.E."/>
            <person name="Cianciotto N.P."/>
        </authorList>
    </citation>
    <scope>NUCLEOTIDE SEQUENCE [LARGE SCALE GENOMIC DNA]</scope>
    <source>
        <strain evidence="2 3">H63</strain>
    </source>
</reference>